<gene>
    <name evidence="1" type="ORF">SAMN05216480_10693</name>
</gene>
<reference evidence="1 2" key="1">
    <citation type="submission" date="2016-10" db="EMBL/GenBank/DDBJ databases">
        <authorList>
            <person name="de Groot N.N."/>
        </authorList>
    </citation>
    <scope>NUCLEOTIDE SEQUENCE [LARGE SCALE GENOMIC DNA]</scope>
    <source>
        <strain evidence="1 2">CGMCC 1.12333</strain>
    </source>
</reference>
<protein>
    <submittedName>
        <fullName evidence="1">Uncharacterized protein</fullName>
    </submittedName>
</protein>
<dbReference type="EMBL" id="FPBK01000006">
    <property type="protein sequence ID" value="SFU53419.1"/>
    <property type="molecule type" value="Genomic_DNA"/>
</dbReference>
<accession>A0A1I7GY90</accession>
<evidence type="ECO:0000313" key="1">
    <source>
        <dbReference type="EMBL" id="SFU53419.1"/>
    </source>
</evidence>
<dbReference type="AlphaFoldDB" id="A0A1I7GY90"/>
<evidence type="ECO:0000313" key="2">
    <source>
        <dbReference type="Proteomes" id="UP000199138"/>
    </source>
</evidence>
<dbReference type="Proteomes" id="UP000199138">
    <property type="component" value="Unassembled WGS sequence"/>
</dbReference>
<sequence length="209" mass="24790">MKEEIINFWKVTTSLMENLPRTNNSMLENVEYFERMNEMLEEIHPSLGAMIQSRPDTETTILTITVEGDPDAYWYVPIIAEDAPVIEGLIIQVLFSPMDREDLLRDQPFILDDLRIQMNHIEFIFIRNLDGTKKGFLILRFPEFQYLKDHPYLYQALHFITLNIIGEHLFHQYIDTIYPDGELEGFEDFTFVHVSEMHCYFDCIIELED</sequence>
<keyword evidence="2" id="KW-1185">Reference proteome</keyword>
<proteinExistence type="predicted"/>
<name>A0A1I7GY90_9FLAO</name>
<dbReference type="RefSeq" id="WP_143106397.1">
    <property type="nucleotide sequence ID" value="NZ_FPBK01000006.1"/>
</dbReference>
<organism evidence="1 2">
    <name type="scientific">Pustulibacterium marinum</name>
    <dbReference type="NCBI Taxonomy" id="1224947"/>
    <lineage>
        <taxon>Bacteria</taxon>
        <taxon>Pseudomonadati</taxon>
        <taxon>Bacteroidota</taxon>
        <taxon>Flavobacteriia</taxon>
        <taxon>Flavobacteriales</taxon>
        <taxon>Flavobacteriaceae</taxon>
        <taxon>Pustulibacterium</taxon>
    </lineage>
</organism>